<evidence type="ECO:0000313" key="2">
    <source>
        <dbReference type="Proteomes" id="UP001454036"/>
    </source>
</evidence>
<sequence>MLDDGVWLEDLRCLRFGLQRQSWIDEKIVYAWMPPWCEHCKLCRDKPHVVNGEGALHPNLSDGFVESKTRVWGMRRISQRW</sequence>
<dbReference type="Proteomes" id="UP001454036">
    <property type="component" value="Unassembled WGS sequence"/>
</dbReference>
<comment type="caution">
    <text evidence="1">The sequence shown here is derived from an EMBL/GenBank/DDBJ whole genome shotgun (WGS) entry which is preliminary data.</text>
</comment>
<gene>
    <name evidence="1" type="ORF">LIER_22819</name>
</gene>
<reference evidence="1 2" key="1">
    <citation type="submission" date="2024-01" db="EMBL/GenBank/DDBJ databases">
        <title>The complete chloroplast genome sequence of Lithospermum erythrorhizon: insights into the phylogenetic relationship among Boraginaceae species and the maternal lineages of purple gromwells.</title>
        <authorList>
            <person name="Okada T."/>
            <person name="Watanabe K."/>
        </authorList>
    </citation>
    <scope>NUCLEOTIDE SEQUENCE [LARGE SCALE GENOMIC DNA]</scope>
</reference>
<dbReference type="AlphaFoldDB" id="A0AAV3R0Y0"/>
<proteinExistence type="predicted"/>
<protein>
    <submittedName>
        <fullName evidence="1">Uncharacterized protein</fullName>
    </submittedName>
</protein>
<evidence type="ECO:0000313" key="1">
    <source>
        <dbReference type="EMBL" id="GAA0167997.1"/>
    </source>
</evidence>
<keyword evidence="2" id="KW-1185">Reference proteome</keyword>
<name>A0AAV3R0Y0_LITER</name>
<organism evidence="1 2">
    <name type="scientific">Lithospermum erythrorhizon</name>
    <name type="common">Purple gromwell</name>
    <name type="synonym">Lithospermum officinale var. erythrorhizon</name>
    <dbReference type="NCBI Taxonomy" id="34254"/>
    <lineage>
        <taxon>Eukaryota</taxon>
        <taxon>Viridiplantae</taxon>
        <taxon>Streptophyta</taxon>
        <taxon>Embryophyta</taxon>
        <taxon>Tracheophyta</taxon>
        <taxon>Spermatophyta</taxon>
        <taxon>Magnoliopsida</taxon>
        <taxon>eudicotyledons</taxon>
        <taxon>Gunneridae</taxon>
        <taxon>Pentapetalae</taxon>
        <taxon>asterids</taxon>
        <taxon>lamiids</taxon>
        <taxon>Boraginales</taxon>
        <taxon>Boraginaceae</taxon>
        <taxon>Boraginoideae</taxon>
        <taxon>Lithospermeae</taxon>
        <taxon>Lithospermum</taxon>
    </lineage>
</organism>
<accession>A0AAV3R0Y0</accession>
<dbReference type="EMBL" id="BAABME010006309">
    <property type="protein sequence ID" value="GAA0167997.1"/>
    <property type="molecule type" value="Genomic_DNA"/>
</dbReference>